<evidence type="ECO:0000256" key="4">
    <source>
        <dbReference type="ARBA" id="ARBA00022833"/>
    </source>
</evidence>
<reference evidence="7 8" key="1">
    <citation type="journal article" date="2024" name="J Genomics">
        <title>Draft genome sequencing and assembly of Favolaschia claudopus CIRM-BRFM 2984 isolated from oak limbs.</title>
        <authorList>
            <person name="Navarro D."/>
            <person name="Drula E."/>
            <person name="Chaduli D."/>
            <person name="Cazenave R."/>
            <person name="Ahrendt S."/>
            <person name="Wang J."/>
            <person name="Lipzen A."/>
            <person name="Daum C."/>
            <person name="Barry K."/>
            <person name="Grigoriev I.V."/>
            <person name="Favel A."/>
            <person name="Rosso M.N."/>
            <person name="Martin F."/>
        </authorList>
    </citation>
    <scope>NUCLEOTIDE SEQUENCE [LARGE SCALE GENOMIC DNA]</scope>
    <source>
        <strain evidence="7 8">CIRM-BRFM 2984</strain>
    </source>
</reference>
<dbReference type="GO" id="GO:0005634">
    <property type="term" value="C:nucleus"/>
    <property type="evidence" value="ECO:0007669"/>
    <property type="project" value="UniProtKB-SubCell"/>
</dbReference>
<evidence type="ECO:0008006" key="9">
    <source>
        <dbReference type="Google" id="ProtNLM"/>
    </source>
</evidence>
<dbReference type="PANTHER" id="PTHR46481:SF10">
    <property type="entry name" value="ZINC FINGER BED DOMAIN-CONTAINING PROTEIN 39"/>
    <property type="match status" value="1"/>
</dbReference>
<dbReference type="AlphaFoldDB" id="A0AAW0AP41"/>
<evidence type="ECO:0000313" key="8">
    <source>
        <dbReference type="Proteomes" id="UP001362999"/>
    </source>
</evidence>
<feature type="region of interest" description="Disordered" evidence="6">
    <location>
        <begin position="212"/>
        <end position="241"/>
    </location>
</feature>
<dbReference type="EMBL" id="JAWWNJ010000056">
    <property type="protein sequence ID" value="KAK7014646.1"/>
    <property type="molecule type" value="Genomic_DNA"/>
</dbReference>
<comment type="caution">
    <text evidence="7">The sequence shown here is derived from an EMBL/GenBank/DDBJ whole genome shotgun (WGS) entry which is preliminary data.</text>
</comment>
<dbReference type="InterPro" id="IPR012337">
    <property type="entry name" value="RNaseH-like_sf"/>
</dbReference>
<organism evidence="7 8">
    <name type="scientific">Favolaschia claudopus</name>
    <dbReference type="NCBI Taxonomy" id="2862362"/>
    <lineage>
        <taxon>Eukaryota</taxon>
        <taxon>Fungi</taxon>
        <taxon>Dikarya</taxon>
        <taxon>Basidiomycota</taxon>
        <taxon>Agaricomycotina</taxon>
        <taxon>Agaricomycetes</taxon>
        <taxon>Agaricomycetidae</taxon>
        <taxon>Agaricales</taxon>
        <taxon>Marasmiineae</taxon>
        <taxon>Mycenaceae</taxon>
        <taxon>Favolaschia</taxon>
    </lineage>
</organism>
<evidence type="ECO:0000256" key="2">
    <source>
        <dbReference type="ARBA" id="ARBA00022723"/>
    </source>
</evidence>
<keyword evidence="8" id="KW-1185">Reference proteome</keyword>
<evidence type="ECO:0000256" key="5">
    <source>
        <dbReference type="ARBA" id="ARBA00023242"/>
    </source>
</evidence>
<feature type="compositionally biased region" description="Low complexity" evidence="6">
    <location>
        <begin position="590"/>
        <end position="606"/>
    </location>
</feature>
<comment type="subcellular location">
    <subcellularLocation>
        <location evidence="1">Nucleus</location>
    </subcellularLocation>
</comment>
<feature type="compositionally biased region" description="Basic residues" evidence="6">
    <location>
        <begin position="638"/>
        <end position="649"/>
    </location>
</feature>
<sequence length="974" mass="107853">MFDDAQLVKYFPAMLKALRARIEALPDSLPVALPDGPLARYFGDFEIDEEEGAQFTANRQWERAFQVSADEQHKRITRGEHGMDLICPFLEFYSQQDGIKGTDGVGMLARRRRDLNSILDTLPSAESSGRVVATHFFGPKKPAKSGPSTKPVVPSKRAGIDSDEDDPKDKSYQPPRYTPDPSENSGSEDEGELPVHRFIGGLNVLSHVVLQVDPKGKGKEPEKLKGKKSKKPDEEVVAEDDNAPVAKIGRNPTKGRWAISNYNAPTISKSRDGKPVWRWDCKWCSNYRTSPRTAGCTKYQDETINLVVGSNFLSHLSNCKHIPDSASFDAYEAAEAAEKNGTRPAPTTKASQSELQRQSMSKFIEEGIANPAVVVTKRGFRKHLVEGIAYDDHSLIPGRKTVKSDMVRLCVMLKERVDSLITSNSSKFAIAQGLWTSKNSVYAFCGAVGWLIDDEWVLREFVLELIPLDGDHSGAATGRLLFHKLDERKLTPNLFAAAGDNASSNGPLCGTICTLMFKTGLHLVRENAQIGCGGHVLNIVAQTIYFVLGIADDPDVVDYYEESRKFPLAYDSAQDPEVVAEMALMAEEAKSAPDGAARTAGRAPDAADSDSDSSDDDNDDDQHEESMGDSEPLSAPKPRQKKKKVKRKPTIVDKLHDTVVDINRSEIRRKRFRLLTREACEAGDRDLVLIRGMKIRWNTTNAEIERGVRLEPALVRWNQELPRGLTGKKKKAAERKAKQQYLSPRDFKDLRKITAKHLETSLTNISPANDTCNLGPAIRAGLEKLRIHTDNALVSDYPLLGAVLHPAIRLAHFQNSEWSPDIPARAKIVLEHLYEVYKEEFDETPAPKKSASSARTASPSKGIWRRALGGSTTTQKSQTELEIYFSGIYPMDRDGEDDVLGWWKVSMLLPAWLTRIYLLSHIAVERLFSSSKHTMSDSRSSMAASTAAATVVTKELLNAGFGEGVDFLEGVSIH</sequence>
<evidence type="ECO:0000313" key="7">
    <source>
        <dbReference type="EMBL" id="KAK7014646.1"/>
    </source>
</evidence>
<feature type="region of interest" description="Disordered" evidence="6">
    <location>
        <begin position="590"/>
        <end position="650"/>
    </location>
</feature>
<evidence type="ECO:0000256" key="1">
    <source>
        <dbReference type="ARBA" id="ARBA00004123"/>
    </source>
</evidence>
<dbReference type="Proteomes" id="UP001362999">
    <property type="component" value="Unassembled WGS sequence"/>
</dbReference>
<feature type="region of interest" description="Disordered" evidence="6">
    <location>
        <begin position="335"/>
        <end position="356"/>
    </location>
</feature>
<evidence type="ECO:0000256" key="3">
    <source>
        <dbReference type="ARBA" id="ARBA00022771"/>
    </source>
</evidence>
<proteinExistence type="predicted"/>
<keyword evidence="4" id="KW-0862">Zinc</keyword>
<gene>
    <name evidence="7" type="ORF">R3P38DRAFT_2638211</name>
</gene>
<dbReference type="InterPro" id="IPR052035">
    <property type="entry name" value="ZnF_BED_domain_contain"/>
</dbReference>
<evidence type="ECO:0000256" key="6">
    <source>
        <dbReference type="SAM" id="MobiDB-lite"/>
    </source>
</evidence>
<keyword evidence="2" id="KW-0479">Metal-binding</keyword>
<feature type="compositionally biased region" description="Basic and acidic residues" evidence="6">
    <location>
        <begin position="214"/>
        <end position="224"/>
    </location>
</feature>
<feature type="compositionally biased region" description="Acidic residues" evidence="6">
    <location>
        <begin position="607"/>
        <end position="623"/>
    </location>
</feature>
<dbReference type="GO" id="GO:0008270">
    <property type="term" value="F:zinc ion binding"/>
    <property type="evidence" value="ECO:0007669"/>
    <property type="project" value="UniProtKB-KW"/>
</dbReference>
<keyword evidence="5" id="KW-0539">Nucleus</keyword>
<dbReference type="SUPFAM" id="SSF53098">
    <property type="entry name" value="Ribonuclease H-like"/>
    <property type="match status" value="1"/>
</dbReference>
<feature type="region of interest" description="Disordered" evidence="6">
    <location>
        <begin position="136"/>
        <end position="193"/>
    </location>
</feature>
<dbReference type="PANTHER" id="PTHR46481">
    <property type="entry name" value="ZINC FINGER BED DOMAIN-CONTAINING PROTEIN 4"/>
    <property type="match status" value="1"/>
</dbReference>
<keyword evidence="3" id="KW-0863">Zinc-finger</keyword>
<name>A0AAW0AP41_9AGAR</name>
<protein>
    <recommendedName>
        <fullName evidence="9">HAT C-terminal dimerisation domain-containing protein</fullName>
    </recommendedName>
</protein>
<accession>A0AAW0AP41</accession>